<sequence>MEETINRRCLGRGPVSVRRRRRRRRFSVDERHEIMRGVYLSTQYGGSVRFALGFVAGILLRETHLLRKGRRPPKSVLVPVRGYKGTSSADRARETEGPDAGPLVFVRRLEAGDYAKGFMELLAVLTTVGDVAEGDFIRRVRDVASGPEYVYVVEENGRIIATGTLVVERKFARSCGVVGHIEDIAVLTSAQGRGLGKVIIHALMRVAERMGCYKVILDCAEKNVAFYEKCGLTQKEIQMVKYFID</sequence>
<dbReference type="InterPro" id="IPR039143">
    <property type="entry name" value="GNPNAT1-like"/>
</dbReference>
<dbReference type="EC" id="2.3.1.4" evidence="6"/>
<dbReference type="SUPFAM" id="SSF55729">
    <property type="entry name" value="Acyl-CoA N-acyltransferases (Nat)"/>
    <property type="match status" value="1"/>
</dbReference>
<dbReference type="eggNOG" id="KOG3396">
    <property type="taxonomic scope" value="Eukaryota"/>
</dbReference>
<keyword evidence="3 6" id="KW-0808">Transferase</keyword>
<evidence type="ECO:0000256" key="5">
    <source>
        <dbReference type="ARBA" id="ARBA00048964"/>
    </source>
</evidence>
<dbReference type="Pfam" id="PF00583">
    <property type="entry name" value="Acetyltransf_1"/>
    <property type="match status" value="1"/>
</dbReference>
<comment type="catalytic activity">
    <reaction evidence="5 6">
        <text>D-glucosamine 6-phosphate + acetyl-CoA = N-acetyl-D-glucosamine 6-phosphate + CoA + H(+)</text>
        <dbReference type="Rhea" id="RHEA:10292"/>
        <dbReference type="ChEBI" id="CHEBI:15378"/>
        <dbReference type="ChEBI" id="CHEBI:57287"/>
        <dbReference type="ChEBI" id="CHEBI:57288"/>
        <dbReference type="ChEBI" id="CHEBI:57513"/>
        <dbReference type="ChEBI" id="CHEBI:58725"/>
        <dbReference type="EC" id="2.3.1.4"/>
    </reaction>
</comment>
<dbReference type="InterPro" id="IPR000182">
    <property type="entry name" value="GNAT_dom"/>
</dbReference>
<dbReference type="STRING" id="296587.C1EDB4"/>
<dbReference type="InterPro" id="IPR016181">
    <property type="entry name" value="Acyl_CoA_acyltransferase"/>
</dbReference>
<dbReference type="CDD" id="cd04301">
    <property type="entry name" value="NAT_SF"/>
    <property type="match status" value="1"/>
</dbReference>
<dbReference type="OrthoDB" id="10039976at2759"/>
<dbReference type="GO" id="GO:0004343">
    <property type="term" value="F:glucosamine 6-phosphate N-acetyltransferase activity"/>
    <property type="evidence" value="ECO:0007669"/>
    <property type="project" value="UniProtKB-UniRule"/>
</dbReference>
<dbReference type="PROSITE" id="PS51186">
    <property type="entry name" value="GNAT"/>
    <property type="match status" value="1"/>
</dbReference>
<evidence type="ECO:0000256" key="6">
    <source>
        <dbReference type="RuleBase" id="RU365086"/>
    </source>
</evidence>
<reference evidence="8 9" key="1">
    <citation type="journal article" date="2009" name="Science">
        <title>Green evolution and dynamic adaptations revealed by genomes of the marine picoeukaryotes Micromonas.</title>
        <authorList>
            <person name="Worden A.Z."/>
            <person name="Lee J.H."/>
            <person name="Mock T."/>
            <person name="Rouze P."/>
            <person name="Simmons M.P."/>
            <person name="Aerts A.L."/>
            <person name="Allen A.E."/>
            <person name="Cuvelier M.L."/>
            <person name="Derelle E."/>
            <person name="Everett M.V."/>
            <person name="Foulon E."/>
            <person name="Grimwood J."/>
            <person name="Gundlach H."/>
            <person name="Henrissat B."/>
            <person name="Napoli C."/>
            <person name="McDonald S.M."/>
            <person name="Parker M.S."/>
            <person name="Rombauts S."/>
            <person name="Salamov A."/>
            <person name="Von Dassow P."/>
            <person name="Badger J.H."/>
            <person name="Coutinho P.M."/>
            <person name="Demir E."/>
            <person name="Dubchak I."/>
            <person name="Gentemann C."/>
            <person name="Eikrem W."/>
            <person name="Gready J.E."/>
            <person name="John U."/>
            <person name="Lanier W."/>
            <person name="Lindquist E.A."/>
            <person name="Lucas S."/>
            <person name="Mayer K.F."/>
            <person name="Moreau H."/>
            <person name="Not F."/>
            <person name="Otillar R."/>
            <person name="Panaud O."/>
            <person name="Pangilinan J."/>
            <person name="Paulsen I."/>
            <person name="Piegu B."/>
            <person name="Poliakov A."/>
            <person name="Robbens S."/>
            <person name="Schmutz J."/>
            <person name="Toulza E."/>
            <person name="Wyss T."/>
            <person name="Zelensky A."/>
            <person name="Zhou K."/>
            <person name="Armbrust E.V."/>
            <person name="Bhattacharya D."/>
            <person name="Goodenough U.W."/>
            <person name="Van de Peer Y."/>
            <person name="Grigoriev I.V."/>
        </authorList>
    </citation>
    <scope>NUCLEOTIDE SEQUENCE [LARGE SCALE GENOMIC DNA]</scope>
    <source>
        <strain evidence="9">RCC299 / NOUM17</strain>
    </source>
</reference>
<feature type="domain" description="N-acetyltransferase" evidence="7">
    <location>
        <begin position="104"/>
        <end position="245"/>
    </location>
</feature>
<evidence type="ECO:0000256" key="3">
    <source>
        <dbReference type="ARBA" id="ARBA00022679"/>
    </source>
</evidence>
<proteinExistence type="inferred from homology"/>
<dbReference type="UniPathway" id="UPA00113">
    <property type="reaction ID" value="UER00529"/>
</dbReference>
<evidence type="ECO:0000313" key="8">
    <source>
        <dbReference type="EMBL" id="ACO65411.1"/>
    </source>
</evidence>
<dbReference type="Gene3D" id="3.40.630.30">
    <property type="match status" value="1"/>
</dbReference>
<evidence type="ECO:0000256" key="2">
    <source>
        <dbReference type="ARBA" id="ARBA00006048"/>
    </source>
</evidence>
<comment type="subunit">
    <text evidence="6">Homodimer.</text>
</comment>
<dbReference type="FunFam" id="3.40.630.30:FF:000105">
    <property type="entry name" value="Glucosamine 6-phosphate N-acetyltransferase"/>
    <property type="match status" value="1"/>
</dbReference>
<dbReference type="GeneID" id="8246329"/>
<dbReference type="Proteomes" id="UP000002009">
    <property type="component" value="Chromosome 9"/>
</dbReference>
<dbReference type="KEGG" id="mis:MICPUN_61070"/>
<dbReference type="FunCoup" id="C1EDB4">
    <property type="interactions" value="918"/>
</dbReference>
<dbReference type="RefSeq" id="XP_002504153.1">
    <property type="nucleotide sequence ID" value="XM_002504107.1"/>
</dbReference>
<evidence type="ECO:0000256" key="1">
    <source>
        <dbReference type="ARBA" id="ARBA00004832"/>
    </source>
</evidence>
<name>C1EDB4_MICCC</name>
<comment type="pathway">
    <text evidence="1 6">Nucleotide-sugar biosynthesis; UDP-N-acetyl-alpha-D-glucosamine biosynthesis; N-acetyl-alpha-D-glucosamine 1-phosphate from alpha-D-glucosamine 6-phosphate (route I): step 1/2.</text>
</comment>
<keyword evidence="9" id="KW-1185">Reference proteome</keyword>
<dbReference type="PANTHER" id="PTHR13355:SF11">
    <property type="entry name" value="GLUCOSAMINE 6-PHOSPHATE N-ACETYLTRANSFERASE"/>
    <property type="match status" value="1"/>
</dbReference>
<dbReference type="InParanoid" id="C1EDB4"/>
<evidence type="ECO:0000313" key="9">
    <source>
        <dbReference type="Proteomes" id="UP000002009"/>
    </source>
</evidence>
<dbReference type="PANTHER" id="PTHR13355">
    <property type="entry name" value="GLUCOSAMINE 6-PHOSPHATE N-ACETYLTRANSFERASE"/>
    <property type="match status" value="1"/>
</dbReference>
<comment type="similarity">
    <text evidence="2 6">Belongs to the acetyltransferase family. GNA1 subfamily.</text>
</comment>
<evidence type="ECO:0000259" key="7">
    <source>
        <dbReference type="PROSITE" id="PS51186"/>
    </source>
</evidence>
<accession>C1EDB4</accession>
<dbReference type="GO" id="GO:0006048">
    <property type="term" value="P:UDP-N-acetylglucosamine biosynthetic process"/>
    <property type="evidence" value="ECO:0007669"/>
    <property type="project" value="UniProtKB-UniRule"/>
</dbReference>
<evidence type="ECO:0000256" key="4">
    <source>
        <dbReference type="ARBA" id="ARBA00023315"/>
    </source>
</evidence>
<organism evidence="8 9">
    <name type="scientific">Micromonas commoda (strain RCC299 / NOUM17 / CCMP2709)</name>
    <name type="common">Picoplanktonic green alga</name>
    <dbReference type="NCBI Taxonomy" id="296587"/>
    <lineage>
        <taxon>Eukaryota</taxon>
        <taxon>Viridiplantae</taxon>
        <taxon>Chlorophyta</taxon>
        <taxon>Mamiellophyceae</taxon>
        <taxon>Mamiellales</taxon>
        <taxon>Mamiellaceae</taxon>
        <taxon>Micromonas</taxon>
    </lineage>
</organism>
<protein>
    <recommendedName>
        <fullName evidence="6">Glucosamine 6-phosphate N-acetyltransferase</fullName>
        <ecNumber evidence="6">2.3.1.4</ecNumber>
    </recommendedName>
</protein>
<gene>
    <name evidence="8" type="ORF">MICPUN_61070</name>
</gene>
<dbReference type="AlphaFoldDB" id="C1EDB4"/>
<dbReference type="EMBL" id="CP001329">
    <property type="protein sequence ID" value="ACO65411.1"/>
    <property type="molecule type" value="Genomic_DNA"/>
</dbReference>
<keyword evidence="4 6" id="KW-0012">Acyltransferase</keyword>